<sequence length="667" mass="75171">MTIDQLDAYAERLGREVLEKVEAEGGALRDAFAARVLDMLEEGGYIANHTIAWYDSRRGTRLHGFGYADDNTVLELYTTIFEYERPTLNKTEIERTLRQAVAFLGQIDSIRAASDPHTAIHQMCDGVQRILRNPDGVDKIKVFLLTNRQSGARSMSTGGDFEGIPIEYHLWDLPKLERQESSGDLGEPITVEFDPPLRCLSAQTGDSHSVVLAVVPGRRLAELYDEYRTRLLQLNVRAFLQVRGKVNKGIRVTALDEPEWFLAYNNGITATASEADFIHDDAGVRVAIRSLTGVQIVNGGQTTATLHHVFKRDKSELAGIDVQMKLTLVDPDALDTVVPRISEYSNSQNKVGQVDFSSNDRFHVDFEKVSRTVWAPPHPGALHQTRWFYVRTRGSYEAELDKHLTTATRKRFREQNPKNQAFTKTDLAKYVNAWSGLPHLVSRGAQKNFAEFQARITEQAPRIDDVYCRRVVALKILFHAVDGVARELGAGSNKSAITAYTFALLCRATDHRIDLDRIWREQRITDVLRDSITELCGRVMKVVIREGVHVIEWAKKEDCWTEVSQIVWDTPESLGSELRSTSLELNRSDVAAFEEQTSRFNEIDPETWDAVLEWAQEAGRLEPHEQQTVAAARTAVDLGEPLAPAKLRRVLDVYERALEAGFAVSVE</sequence>
<evidence type="ECO:0000259" key="2">
    <source>
        <dbReference type="Pfam" id="PF22879"/>
    </source>
</evidence>
<keyword evidence="4" id="KW-1185">Reference proteome</keyword>
<gene>
    <name evidence="3" type="ORF">BJ988_005698</name>
</gene>
<protein>
    <recommendedName>
        <fullName evidence="5">AIPR protein</fullName>
    </recommendedName>
</protein>
<feature type="domain" description="Abortive phage infection protein C-terminal" evidence="1">
    <location>
        <begin position="232"/>
        <end position="542"/>
    </location>
</feature>
<organism evidence="3 4">
    <name type="scientific">Nocardioides panzhihuensis</name>
    <dbReference type="NCBI Taxonomy" id="860243"/>
    <lineage>
        <taxon>Bacteria</taxon>
        <taxon>Bacillati</taxon>
        <taxon>Actinomycetota</taxon>
        <taxon>Actinomycetes</taxon>
        <taxon>Propionibacteriales</taxon>
        <taxon>Nocardioidaceae</taxon>
        <taxon>Nocardioides</taxon>
    </lineage>
</organism>
<accession>A0A7Z0IVI5</accession>
<dbReference type="RefSeq" id="WP_179661159.1">
    <property type="nucleotide sequence ID" value="NZ_JACBZR010000001.1"/>
</dbReference>
<evidence type="ECO:0000313" key="3">
    <source>
        <dbReference type="EMBL" id="NYI81050.1"/>
    </source>
</evidence>
<evidence type="ECO:0000313" key="4">
    <source>
        <dbReference type="Proteomes" id="UP000564496"/>
    </source>
</evidence>
<evidence type="ECO:0008006" key="5">
    <source>
        <dbReference type="Google" id="ProtNLM"/>
    </source>
</evidence>
<reference evidence="3 4" key="1">
    <citation type="submission" date="2020-07" db="EMBL/GenBank/DDBJ databases">
        <title>Sequencing the genomes of 1000 actinobacteria strains.</title>
        <authorList>
            <person name="Klenk H.-P."/>
        </authorList>
    </citation>
    <scope>NUCLEOTIDE SEQUENCE [LARGE SCALE GENOMIC DNA]</scope>
    <source>
        <strain evidence="3 4">DSM 26487</strain>
    </source>
</reference>
<dbReference type="InterPro" id="IPR055101">
    <property type="entry name" value="AIPR_N"/>
</dbReference>
<evidence type="ECO:0000259" key="1">
    <source>
        <dbReference type="Pfam" id="PF10592"/>
    </source>
</evidence>
<comment type="caution">
    <text evidence="3">The sequence shown here is derived from an EMBL/GenBank/DDBJ whole genome shotgun (WGS) entry which is preliminary data.</text>
</comment>
<name>A0A7Z0IVI5_9ACTN</name>
<dbReference type="EMBL" id="JACBZR010000001">
    <property type="protein sequence ID" value="NYI81050.1"/>
    <property type="molecule type" value="Genomic_DNA"/>
</dbReference>
<dbReference type="Pfam" id="PF10592">
    <property type="entry name" value="AIPR"/>
    <property type="match status" value="1"/>
</dbReference>
<dbReference type="Pfam" id="PF22879">
    <property type="entry name" value="AIPR_N"/>
    <property type="match status" value="1"/>
</dbReference>
<dbReference type="InterPro" id="IPR018891">
    <property type="entry name" value="AIPR_C"/>
</dbReference>
<dbReference type="AlphaFoldDB" id="A0A7Z0IVI5"/>
<feature type="domain" description="Abortive infection phage resistance protein N-terminal" evidence="2">
    <location>
        <begin position="32"/>
        <end position="178"/>
    </location>
</feature>
<proteinExistence type="predicted"/>
<dbReference type="Proteomes" id="UP000564496">
    <property type="component" value="Unassembled WGS sequence"/>
</dbReference>